<dbReference type="Gene3D" id="2.60.40.690">
    <property type="entry name" value="Alpha-macroglobulin, receptor-binding domain"/>
    <property type="match status" value="1"/>
</dbReference>
<protein>
    <recommendedName>
        <fullName evidence="1">Netrin module non-TIMP type domain-containing protein</fullName>
    </recommendedName>
</protein>
<dbReference type="EMBL" id="DYDO01000007">
    <property type="protein sequence ID" value="DBA20495.1"/>
    <property type="molecule type" value="Genomic_DNA"/>
</dbReference>
<evidence type="ECO:0000313" key="3">
    <source>
        <dbReference type="Proteomes" id="UP001181693"/>
    </source>
</evidence>
<sequence length="97" mass="11068">MMILSLAGNQCRVFYNAPSKTSFISTLCSGDVCQCAEGPCPTLKRTLAIEEKNTRQEFACYTPRVMYGYRVKVLEMNQEDAFIVYKVKIIEVLQRSK</sequence>
<feature type="domain" description="Netrin module non-TIMP type" evidence="1">
    <location>
        <begin position="58"/>
        <end position="96"/>
    </location>
</feature>
<name>A0AAV3A621_PYXAD</name>
<dbReference type="InterPro" id="IPR018933">
    <property type="entry name" value="Netrin_module_non-TIMP"/>
</dbReference>
<dbReference type="AlphaFoldDB" id="A0AAV3A621"/>
<accession>A0AAV3A621</accession>
<proteinExistence type="predicted"/>
<dbReference type="Pfam" id="PF01759">
    <property type="entry name" value="NTR"/>
    <property type="match status" value="1"/>
</dbReference>
<keyword evidence="3" id="KW-1185">Reference proteome</keyword>
<dbReference type="Gene3D" id="2.40.50.120">
    <property type="match status" value="1"/>
</dbReference>
<dbReference type="InterPro" id="IPR036595">
    <property type="entry name" value="A-macroglobulin_rcpt-bd_sf"/>
</dbReference>
<dbReference type="InterPro" id="IPR008993">
    <property type="entry name" value="TIMP-like_OB-fold"/>
</dbReference>
<comment type="caution">
    <text evidence="2">The sequence shown here is derived from an EMBL/GenBank/DDBJ whole genome shotgun (WGS) entry which is preliminary data.</text>
</comment>
<dbReference type="Proteomes" id="UP001181693">
    <property type="component" value="Unassembled WGS sequence"/>
</dbReference>
<gene>
    <name evidence="2" type="ORF">GDO54_017268</name>
</gene>
<reference evidence="2" key="1">
    <citation type="thesis" date="2020" institute="ProQuest LLC" country="789 East Eisenhower Parkway, Ann Arbor, MI, USA">
        <title>Comparative Genomics and Chromosome Evolution.</title>
        <authorList>
            <person name="Mudd A.B."/>
        </authorList>
    </citation>
    <scope>NUCLEOTIDE SEQUENCE</scope>
    <source>
        <strain evidence="2">1538</strain>
        <tissue evidence="2">Blood</tissue>
    </source>
</reference>
<dbReference type="SUPFAM" id="SSF50242">
    <property type="entry name" value="TIMP-like"/>
    <property type="match status" value="1"/>
</dbReference>
<organism evidence="2 3">
    <name type="scientific">Pyxicephalus adspersus</name>
    <name type="common">African bullfrog</name>
    <dbReference type="NCBI Taxonomy" id="30357"/>
    <lineage>
        <taxon>Eukaryota</taxon>
        <taxon>Metazoa</taxon>
        <taxon>Chordata</taxon>
        <taxon>Craniata</taxon>
        <taxon>Vertebrata</taxon>
        <taxon>Euteleostomi</taxon>
        <taxon>Amphibia</taxon>
        <taxon>Batrachia</taxon>
        <taxon>Anura</taxon>
        <taxon>Neobatrachia</taxon>
        <taxon>Ranoidea</taxon>
        <taxon>Pyxicephalidae</taxon>
        <taxon>Pyxicephalinae</taxon>
        <taxon>Pyxicephalus</taxon>
    </lineage>
</organism>
<dbReference type="GO" id="GO:0005576">
    <property type="term" value="C:extracellular region"/>
    <property type="evidence" value="ECO:0007669"/>
    <property type="project" value="InterPro"/>
</dbReference>
<evidence type="ECO:0000259" key="1">
    <source>
        <dbReference type="Pfam" id="PF01759"/>
    </source>
</evidence>
<evidence type="ECO:0000313" key="2">
    <source>
        <dbReference type="EMBL" id="DBA20495.1"/>
    </source>
</evidence>